<dbReference type="EMBL" id="MN739079">
    <property type="protein sequence ID" value="QHS87245.1"/>
    <property type="molecule type" value="Genomic_DNA"/>
</dbReference>
<accession>A0A6C0B4U6</accession>
<proteinExistence type="predicted"/>
<evidence type="ECO:0000313" key="1">
    <source>
        <dbReference type="EMBL" id="QHS87245.1"/>
    </source>
</evidence>
<dbReference type="AlphaFoldDB" id="A0A6C0B4U6"/>
<reference evidence="1" key="1">
    <citation type="journal article" date="2020" name="Nature">
        <title>Giant virus diversity and host interactions through global metagenomics.</title>
        <authorList>
            <person name="Schulz F."/>
            <person name="Roux S."/>
            <person name="Paez-Espino D."/>
            <person name="Jungbluth S."/>
            <person name="Walsh D.A."/>
            <person name="Denef V.J."/>
            <person name="McMahon K.D."/>
            <person name="Konstantinidis K.T."/>
            <person name="Eloe-Fadrosh E.A."/>
            <person name="Kyrpides N.C."/>
            <person name="Woyke T."/>
        </authorList>
    </citation>
    <scope>NUCLEOTIDE SEQUENCE</scope>
    <source>
        <strain evidence="1">GVMAG-M-3300009684-20</strain>
    </source>
</reference>
<organism evidence="1">
    <name type="scientific">viral metagenome</name>
    <dbReference type="NCBI Taxonomy" id="1070528"/>
    <lineage>
        <taxon>unclassified sequences</taxon>
        <taxon>metagenomes</taxon>
        <taxon>organismal metagenomes</taxon>
    </lineage>
</organism>
<sequence>MGVIRMPNEKSWNGSEIQNELFRSYAPPTKSP</sequence>
<protein>
    <submittedName>
        <fullName evidence="1">Uncharacterized protein</fullName>
    </submittedName>
</protein>
<name>A0A6C0B4U6_9ZZZZ</name>